<comment type="caution">
    <text evidence="1">The sequence shown here is derived from an EMBL/GenBank/DDBJ whole genome shotgun (WGS) entry which is preliminary data.</text>
</comment>
<dbReference type="PANTHER" id="PTHR11799">
    <property type="entry name" value="PARAOXONASE"/>
    <property type="match status" value="1"/>
</dbReference>
<evidence type="ECO:0000313" key="2">
    <source>
        <dbReference type="Proteomes" id="UP000717696"/>
    </source>
</evidence>
<protein>
    <submittedName>
        <fullName evidence="1">Uncharacterized protein</fullName>
    </submittedName>
</protein>
<accession>A0A9P9EUE6</accession>
<dbReference type="OrthoDB" id="5307922at2759"/>
<reference evidence="1" key="1">
    <citation type="journal article" date="2021" name="Nat. Commun.">
        <title>Genetic determinants of endophytism in the Arabidopsis root mycobiome.</title>
        <authorList>
            <person name="Mesny F."/>
            <person name="Miyauchi S."/>
            <person name="Thiergart T."/>
            <person name="Pickel B."/>
            <person name="Atanasova L."/>
            <person name="Karlsson M."/>
            <person name="Huettel B."/>
            <person name="Barry K.W."/>
            <person name="Haridas S."/>
            <person name="Chen C."/>
            <person name="Bauer D."/>
            <person name="Andreopoulos W."/>
            <person name="Pangilinan J."/>
            <person name="LaButti K."/>
            <person name="Riley R."/>
            <person name="Lipzen A."/>
            <person name="Clum A."/>
            <person name="Drula E."/>
            <person name="Henrissat B."/>
            <person name="Kohler A."/>
            <person name="Grigoriev I.V."/>
            <person name="Martin F.M."/>
            <person name="Hacquard S."/>
        </authorList>
    </citation>
    <scope>NUCLEOTIDE SEQUENCE</scope>
    <source>
        <strain evidence="1">MPI-CAGE-AT-0021</strain>
    </source>
</reference>
<organism evidence="1 2">
    <name type="scientific">Dactylonectria estremocensis</name>
    <dbReference type="NCBI Taxonomy" id="1079267"/>
    <lineage>
        <taxon>Eukaryota</taxon>
        <taxon>Fungi</taxon>
        <taxon>Dikarya</taxon>
        <taxon>Ascomycota</taxon>
        <taxon>Pezizomycotina</taxon>
        <taxon>Sordariomycetes</taxon>
        <taxon>Hypocreomycetidae</taxon>
        <taxon>Hypocreales</taxon>
        <taxon>Nectriaceae</taxon>
        <taxon>Dactylonectria</taxon>
    </lineage>
</organism>
<dbReference type="InterPro" id="IPR011042">
    <property type="entry name" value="6-blade_b-propeller_TolB-like"/>
</dbReference>
<name>A0A9P9EUE6_9HYPO</name>
<dbReference type="SUPFAM" id="SSF63829">
    <property type="entry name" value="Calcium-dependent phosphotriesterase"/>
    <property type="match status" value="1"/>
</dbReference>
<dbReference type="PANTHER" id="PTHR11799:SF30">
    <property type="entry name" value="SERUM PARAOXONASE_ARYLESTERASE 2"/>
    <property type="match status" value="1"/>
</dbReference>
<evidence type="ECO:0000313" key="1">
    <source>
        <dbReference type="EMBL" id="KAH7144147.1"/>
    </source>
</evidence>
<sequence>MAFRTILGVLTLAVLIPTLYERGRVLPLFYKNAPARLAKINAIGSYEVKFQDQIRSCEDVLLIKERHLAIIACDAGRERWNTVMGISLPGEVENAKLWAYDYERTSKPDSESLTHIKLVNFPSEADFHTLGMGYDGESSTLFVTNHAKSGPRIETFKLDLDDLTAKHLRTIQDPLIHGPNAIAVISSNEFYVTNAQRWTKQKSKLLSVLETYLSPATGTVVHVNIKDPQVEAKVVAYLPFANGIEVLNSSVVAVSATSRATVNFYNTPSTTVFEPRSKLRLPFLPDNLSMSGGKLLIAGHPHLPSLAKFTHTRYICNDGAELEVAAADVKEYCATGLATSWVSEWSESEGLKHLYVGTDYPTSATAVKDAEKGVGIVSGLYAKGILVWRDS</sequence>
<dbReference type="Proteomes" id="UP000717696">
    <property type="component" value="Unassembled WGS sequence"/>
</dbReference>
<gene>
    <name evidence="1" type="ORF">B0J13DRAFT_622724</name>
</gene>
<dbReference type="EMBL" id="JAGMUU010000010">
    <property type="protein sequence ID" value="KAH7144147.1"/>
    <property type="molecule type" value="Genomic_DNA"/>
</dbReference>
<proteinExistence type="predicted"/>
<dbReference type="InterPro" id="IPR051288">
    <property type="entry name" value="Serum_paraoxonase/arylesterase"/>
</dbReference>
<dbReference type="AlphaFoldDB" id="A0A9P9EUE6"/>
<dbReference type="Gene3D" id="2.120.10.30">
    <property type="entry name" value="TolB, C-terminal domain"/>
    <property type="match status" value="1"/>
</dbReference>
<keyword evidence="2" id="KW-1185">Reference proteome</keyword>